<sequence>MVLNLAPRGAGAFRPLHLAKVLFHPRVAFIHSHARRISPATNGLVLNPATKGIFPVGVRAGSLINSYATTAGRGRSKPGAQKKTTKSTKTGKKAAPKKKADKKTTTTSKAKAKPKPKRKVLTEKQKEAKKAKEFREKVKELKATALEPPKRLPEQPWTVTFQGVYPEAAKNNEKGVASFKAAVELAKSISPEQKERYVAAAHANKASNIAAYDEWLKKHTPLQIKEANHARRRLAQLGKASLPQLHDDRLVKRPRTAYLLYFTERFEHGDFKHMGAKDMIIRVAEEWKGLTDAEKVLKPSLLWGHLKALHEFIVRGKTDRHIDIVFLEVKRHLGNAPLFILDLRPVQYVLCVVGNHEVAEQVSKSTKSFPYSMHKSPTMRLYERLLGPRSILTAETEEWKGLRKRFNPGFAPKHLVTLLPAIMDKAGQFLRNLDRYAASGEAFRLDELCSSLTFDIIGVVTMGIEFNAQLDKGHQSEFVQLYRELTASYQGASSSNRSVQWTWLLSPRTALHRRRLDHRIDLLLKKHIQSVFAERQQSESTESRKDRSVLSLSLQEADNLDSNILDQTCDQLKSFLFAGHDTTSIVLQWAFYELSRTPHVLQAIRDELDGIFGVDSGIGQMRDKLCSSQGEELISRMYYVSAVIKEIMRLYPPSGTARYMSPGSGFTVQLPDDGGTLCLDGMVVYNCETLVHRDEAVYGDTKDDFIPERWLDSNTHRALPSAWRPFERGPRNRIGQELAMLEARVNIACAVRRYDFSKVGLGAVMRDGQARPKLNDKGQYDVESPLYNIMQVTAKPVDGTRMRVSTVGHVGGVTP</sequence>
<dbReference type="GO" id="GO:0016705">
    <property type="term" value="F:oxidoreductase activity, acting on paired donors, with incorporation or reduction of molecular oxygen"/>
    <property type="evidence" value="ECO:0007669"/>
    <property type="project" value="InterPro"/>
</dbReference>
<dbReference type="GO" id="GO:0020037">
    <property type="term" value="F:heme binding"/>
    <property type="evidence" value="ECO:0007669"/>
    <property type="project" value="InterPro"/>
</dbReference>
<dbReference type="CDD" id="cd11051">
    <property type="entry name" value="CYP59-like"/>
    <property type="match status" value="1"/>
</dbReference>
<dbReference type="PANTHER" id="PTHR24305:SF222">
    <property type="entry name" value="CYTOCHROME P450 MONOOXYGENASE STCS"/>
    <property type="match status" value="1"/>
</dbReference>
<keyword evidence="2" id="KW-0539">Nucleus</keyword>
<comment type="similarity">
    <text evidence="1">Belongs to the cytochrome P450 family.</text>
</comment>
<dbReference type="GO" id="GO:0005634">
    <property type="term" value="C:nucleus"/>
    <property type="evidence" value="ECO:0007669"/>
    <property type="project" value="UniProtKB-UniRule"/>
</dbReference>
<dbReference type="AlphaFoldDB" id="A0A1E3BLJ6"/>
<dbReference type="STRING" id="573508.A0A1E3BLJ6"/>
<dbReference type="PRINTS" id="PR00385">
    <property type="entry name" value="P450"/>
</dbReference>
<evidence type="ECO:0000256" key="2">
    <source>
        <dbReference type="PROSITE-ProRule" id="PRU00267"/>
    </source>
</evidence>
<feature type="compositionally biased region" description="Basic and acidic residues" evidence="3">
    <location>
        <begin position="120"/>
        <end position="131"/>
    </location>
</feature>
<dbReference type="Proteomes" id="UP000094569">
    <property type="component" value="Unassembled WGS sequence"/>
</dbReference>
<dbReference type="InterPro" id="IPR036396">
    <property type="entry name" value="Cyt_P450_sf"/>
</dbReference>
<dbReference type="PROSITE" id="PS50118">
    <property type="entry name" value="HMG_BOX_2"/>
    <property type="match status" value="1"/>
</dbReference>
<feature type="region of interest" description="Disordered" evidence="3">
    <location>
        <begin position="69"/>
        <end position="131"/>
    </location>
</feature>
<dbReference type="InterPro" id="IPR002401">
    <property type="entry name" value="Cyt_P450_E_grp-I"/>
</dbReference>
<dbReference type="PANTHER" id="PTHR24305">
    <property type="entry name" value="CYTOCHROME P450"/>
    <property type="match status" value="1"/>
</dbReference>
<dbReference type="EMBL" id="JXNT01000002">
    <property type="protein sequence ID" value="ODM21824.1"/>
    <property type="molecule type" value="Genomic_DNA"/>
</dbReference>
<accession>A0A1E3BLJ6</accession>
<dbReference type="GO" id="GO:0005506">
    <property type="term" value="F:iron ion binding"/>
    <property type="evidence" value="ECO:0007669"/>
    <property type="project" value="InterPro"/>
</dbReference>
<dbReference type="InterPro" id="IPR036910">
    <property type="entry name" value="HMG_box_dom_sf"/>
</dbReference>
<dbReference type="OrthoDB" id="10029320at2759"/>
<dbReference type="GO" id="GO:0004497">
    <property type="term" value="F:monooxygenase activity"/>
    <property type="evidence" value="ECO:0007669"/>
    <property type="project" value="InterPro"/>
</dbReference>
<dbReference type="Gene3D" id="1.10.630.10">
    <property type="entry name" value="Cytochrome P450"/>
    <property type="match status" value="1"/>
</dbReference>
<keyword evidence="2" id="KW-0238">DNA-binding</keyword>
<dbReference type="InterPro" id="IPR009071">
    <property type="entry name" value="HMG_box_dom"/>
</dbReference>
<evidence type="ECO:0000256" key="3">
    <source>
        <dbReference type="SAM" id="MobiDB-lite"/>
    </source>
</evidence>
<feature type="domain" description="HMG box" evidence="4">
    <location>
        <begin position="251"/>
        <end position="295"/>
    </location>
</feature>
<reference evidence="5 6" key="1">
    <citation type="journal article" date="2016" name="BMC Genomics">
        <title>Comparative genomic and transcriptomic analyses of the Fuzhuan brick tea-fermentation fungus Aspergillus cristatus.</title>
        <authorList>
            <person name="Ge Y."/>
            <person name="Wang Y."/>
            <person name="Liu Y."/>
            <person name="Tan Y."/>
            <person name="Ren X."/>
            <person name="Zhang X."/>
            <person name="Hyde K.D."/>
            <person name="Liu Y."/>
            <person name="Liu Z."/>
        </authorList>
    </citation>
    <scope>NUCLEOTIDE SEQUENCE [LARGE SCALE GENOMIC DNA]</scope>
    <source>
        <strain evidence="5 6">GZAAS20.1005</strain>
    </source>
</reference>
<feature type="compositionally biased region" description="Basic residues" evidence="3">
    <location>
        <begin position="110"/>
        <end position="119"/>
    </location>
</feature>
<dbReference type="VEuPathDB" id="FungiDB:SI65_02668"/>
<dbReference type="SUPFAM" id="SSF48264">
    <property type="entry name" value="Cytochrome P450"/>
    <property type="match status" value="1"/>
</dbReference>
<dbReference type="PRINTS" id="PR00463">
    <property type="entry name" value="EP450I"/>
</dbReference>
<dbReference type="GO" id="GO:0003677">
    <property type="term" value="F:DNA binding"/>
    <property type="evidence" value="ECO:0007669"/>
    <property type="project" value="UniProtKB-UniRule"/>
</dbReference>
<evidence type="ECO:0000313" key="6">
    <source>
        <dbReference type="Proteomes" id="UP000094569"/>
    </source>
</evidence>
<dbReference type="Pfam" id="PF00067">
    <property type="entry name" value="p450"/>
    <property type="match status" value="1"/>
</dbReference>
<gene>
    <name evidence="5" type="ORF">SI65_02668</name>
</gene>
<dbReference type="SUPFAM" id="SSF47095">
    <property type="entry name" value="HMG-box"/>
    <property type="match status" value="2"/>
</dbReference>
<feature type="compositionally biased region" description="Basic residues" evidence="3">
    <location>
        <begin position="83"/>
        <end position="101"/>
    </location>
</feature>
<name>A0A1E3BLJ6_ASPCR</name>
<evidence type="ECO:0000256" key="1">
    <source>
        <dbReference type="ARBA" id="ARBA00010617"/>
    </source>
</evidence>
<dbReference type="InterPro" id="IPR001128">
    <property type="entry name" value="Cyt_P450"/>
</dbReference>
<dbReference type="Gene3D" id="1.10.30.10">
    <property type="entry name" value="High mobility group box domain"/>
    <property type="match status" value="2"/>
</dbReference>
<evidence type="ECO:0000259" key="4">
    <source>
        <dbReference type="PROSITE" id="PS50118"/>
    </source>
</evidence>
<organism evidence="5 6">
    <name type="scientific">Aspergillus cristatus</name>
    <name type="common">Chinese Fuzhuan brick tea-fermentation fungus</name>
    <name type="synonym">Eurotium cristatum</name>
    <dbReference type="NCBI Taxonomy" id="573508"/>
    <lineage>
        <taxon>Eukaryota</taxon>
        <taxon>Fungi</taxon>
        <taxon>Dikarya</taxon>
        <taxon>Ascomycota</taxon>
        <taxon>Pezizomycotina</taxon>
        <taxon>Eurotiomycetes</taxon>
        <taxon>Eurotiomycetidae</taxon>
        <taxon>Eurotiales</taxon>
        <taxon>Aspergillaceae</taxon>
        <taxon>Aspergillus</taxon>
        <taxon>Aspergillus subgen. Aspergillus</taxon>
    </lineage>
</organism>
<protein>
    <recommendedName>
        <fullName evidence="4">HMG box domain-containing protein</fullName>
    </recommendedName>
</protein>
<proteinExistence type="inferred from homology"/>
<keyword evidence="6" id="KW-1185">Reference proteome</keyword>
<evidence type="ECO:0000313" key="5">
    <source>
        <dbReference type="EMBL" id="ODM21824.1"/>
    </source>
</evidence>
<feature type="DNA-binding region" description="HMG box" evidence="2">
    <location>
        <begin position="251"/>
        <end position="295"/>
    </location>
</feature>
<comment type="caution">
    <text evidence="5">The sequence shown here is derived from an EMBL/GenBank/DDBJ whole genome shotgun (WGS) entry which is preliminary data.</text>
</comment>
<dbReference type="InterPro" id="IPR050121">
    <property type="entry name" value="Cytochrome_P450_monoxygenase"/>
</dbReference>